<dbReference type="HOGENOM" id="CLU_962775_0_0_10"/>
<dbReference type="eggNOG" id="ENOG5033XCJ">
    <property type="taxonomic scope" value="Bacteria"/>
</dbReference>
<sequence>MNDEFHIEFGKLLFHKNILPKDLNISSRQVSYWKSKNLLPNLEYNQHGKMNVLEATWMSIIKELSDIGIKTQKLEQLSIDVWVKPRHEKYADRVLKDNINFKRSKLSEGGKNTLRENLKDEMLMNTLRGEITPFTDLIKSCLIHKEQPHAFIYIPETNEHKCLLGDSKLLEKLHALYSNKTLISIPIFNKVGKMLSIDLKSNEKDLEYLSSIENQIRNIVIFKRPKVVEIAFDDNHIKPRTITEKHIKHEELADYFMKNKIPKGTKLLIDVRSQDNYKLTLITK</sequence>
<evidence type="ECO:0000313" key="2">
    <source>
        <dbReference type="Proteomes" id="UP000008514"/>
    </source>
</evidence>
<dbReference type="Proteomes" id="UP000008514">
    <property type="component" value="Chromosome"/>
</dbReference>
<dbReference type="AlphaFoldDB" id="K4IBF6"/>
<organism evidence="1 2">
    <name type="scientific">Psychroflexus torquis (strain ATCC 700755 / CIP 106069 / ACAM 623)</name>
    <dbReference type="NCBI Taxonomy" id="313595"/>
    <lineage>
        <taxon>Bacteria</taxon>
        <taxon>Pseudomonadati</taxon>
        <taxon>Bacteroidota</taxon>
        <taxon>Flavobacteriia</taxon>
        <taxon>Flavobacteriales</taxon>
        <taxon>Flavobacteriaceae</taxon>
        <taxon>Psychroflexus</taxon>
    </lineage>
</organism>
<protein>
    <submittedName>
        <fullName evidence="1">Uncharacterized protein</fullName>
    </submittedName>
</protein>
<accession>K4IBF6</accession>
<evidence type="ECO:0000313" key="1">
    <source>
        <dbReference type="EMBL" id="AFU67932.1"/>
    </source>
</evidence>
<name>K4IBF6_PSYTT</name>
<keyword evidence="2" id="KW-1185">Reference proteome</keyword>
<proteinExistence type="predicted"/>
<dbReference type="STRING" id="313595.P700755_000959"/>
<reference evidence="1" key="1">
    <citation type="submission" date="2006-03" db="EMBL/GenBank/DDBJ databases">
        <authorList>
            <person name="Bowman J."/>
            <person name="Ferriera S."/>
            <person name="Johnson J."/>
            <person name="Kravitz S."/>
            <person name="Halpern A."/>
            <person name="Remington K."/>
            <person name="Beeson K."/>
            <person name="Tran B."/>
            <person name="Rogers Y.-H."/>
            <person name="Friedman R."/>
            <person name="Venter J.C."/>
        </authorList>
    </citation>
    <scope>NUCLEOTIDE SEQUENCE [LARGE SCALE GENOMIC DNA]</scope>
    <source>
        <strain evidence="1">ATCC 700755</strain>
    </source>
</reference>
<gene>
    <name evidence="1" type="ordered locus">P700755_000959</name>
</gene>
<reference evidence="1" key="2">
    <citation type="submission" date="2012-09" db="EMBL/GenBank/DDBJ databases">
        <title>The complete sequence of Psychroflexus torquis an extreme psychrophile from sea-ice that is stimulated by light.</title>
        <authorList>
            <person name="Feng S."/>
            <person name="Powell S.M."/>
            <person name="Bowman J.P."/>
        </authorList>
    </citation>
    <scope>NUCLEOTIDE SEQUENCE [LARGE SCALE GENOMIC DNA]</scope>
    <source>
        <strain evidence="1">ATCC 700755</strain>
    </source>
</reference>
<dbReference type="OrthoDB" id="1427473at2"/>
<dbReference type="EMBL" id="CP003879">
    <property type="protein sequence ID" value="AFU67932.1"/>
    <property type="molecule type" value="Genomic_DNA"/>
</dbReference>
<dbReference type="KEGG" id="ptq:P700755_000959"/>